<sequence length="112" mass="12666">MHEKGRSPSRYVNGEVESGESSPLSDPCRSAILYAPSTRPHVPSSRALLVCLVHYRDDPTRSNPTWTDAAWPLGYTHRPTCVPRPRYAKLVDSNWELVDESFLNDQRVTVSQ</sequence>
<dbReference type="Proteomes" id="UP000886998">
    <property type="component" value="Unassembled WGS sequence"/>
</dbReference>
<feature type="region of interest" description="Disordered" evidence="1">
    <location>
        <begin position="1"/>
        <end position="25"/>
    </location>
</feature>
<accession>A0A8X7CI16</accession>
<dbReference type="EMBL" id="BMAV01017721">
    <property type="protein sequence ID" value="GFY69618.1"/>
    <property type="molecule type" value="Genomic_DNA"/>
</dbReference>
<proteinExistence type="predicted"/>
<evidence type="ECO:0000313" key="3">
    <source>
        <dbReference type="Proteomes" id="UP000886998"/>
    </source>
</evidence>
<gene>
    <name evidence="2" type="ORF">TNIN_328661</name>
</gene>
<organism evidence="2 3">
    <name type="scientific">Trichonephila inaurata madagascariensis</name>
    <dbReference type="NCBI Taxonomy" id="2747483"/>
    <lineage>
        <taxon>Eukaryota</taxon>
        <taxon>Metazoa</taxon>
        <taxon>Ecdysozoa</taxon>
        <taxon>Arthropoda</taxon>
        <taxon>Chelicerata</taxon>
        <taxon>Arachnida</taxon>
        <taxon>Araneae</taxon>
        <taxon>Araneomorphae</taxon>
        <taxon>Entelegynae</taxon>
        <taxon>Araneoidea</taxon>
        <taxon>Nephilidae</taxon>
        <taxon>Trichonephila</taxon>
        <taxon>Trichonephila inaurata</taxon>
    </lineage>
</organism>
<keyword evidence="3" id="KW-1185">Reference proteome</keyword>
<comment type="caution">
    <text evidence="2">The sequence shown here is derived from an EMBL/GenBank/DDBJ whole genome shotgun (WGS) entry which is preliminary data.</text>
</comment>
<reference evidence="2" key="1">
    <citation type="submission" date="2020-08" db="EMBL/GenBank/DDBJ databases">
        <title>Multicomponent nature underlies the extraordinary mechanical properties of spider dragline silk.</title>
        <authorList>
            <person name="Kono N."/>
            <person name="Nakamura H."/>
            <person name="Mori M."/>
            <person name="Yoshida Y."/>
            <person name="Ohtoshi R."/>
            <person name="Malay A.D."/>
            <person name="Moran D.A.P."/>
            <person name="Tomita M."/>
            <person name="Numata K."/>
            <person name="Arakawa K."/>
        </authorList>
    </citation>
    <scope>NUCLEOTIDE SEQUENCE</scope>
</reference>
<evidence type="ECO:0000313" key="2">
    <source>
        <dbReference type="EMBL" id="GFY69618.1"/>
    </source>
</evidence>
<dbReference type="AlphaFoldDB" id="A0A8X7CI16"/>
<evidence type="ECO:0000256" key="1">
    <source>
        <dbReference type="SAM" id="MobiDB-lite"/>
    </source>
</evidence>
<protein>
    <submittedName>
        <fullName evidence="2">Uncharacterized protein</fullName>
    </submittedName>
</protein>
<name>A0A8X7CI16_9ARAC</name>